<evidence type="ECO:0000313" key="3">
    <source>
        <dbReference type="Proteomes" id="UP001595632"/>
    </source>
</evidence>
<gene>
    <name evidence="2" type="ORF">ACFOGP_20615</name>
</gene>
<reference evidence="3" key="1">
    <citation type="journal article" date="2019" name="Int. J. Syst. Evol. Microbiol.">
        <title>The Global Catalogue of Microorganisms (GCM) 10K type strain sequencing project: providing services to taxonomists for standard genome sequencing and annotation.</title>
        <authorList>
            <consortium name="The Broad Institute Genomics Platform"/>
            <consortium name="The Broad Institute Genome Sequencing Center for Infectious Disease"/>
            <person name="Wu L."/>
            <person name="Ma J."/>
        </authorList>
    </citation>
    <scope>NUCLEOTIDE SEQUENCE [LARGE SCALE GENOMIC DNA]</scope>
    <source>
        <strain evidence="3">KCTC 52366</strain>
    </source>
</reference>
<protein>
    <submittedName>
        <fullName evidence="2">GNAT family N-acetyltransferase</fullName>
        <ecNumber evidence="2">2.3.-.-</ecNumber>
    </submittedName>
</protein>
<accession>A0ABV7H087</accession>
<dbReference type="EMBL" id="JBHRTB010000010">
    <property type="protein sequence ID" value="MFC3145136.1"/>
    <property type="molecule type" value="Genomic_DNA"/>
</dbReference>
<name>A0ABV7H087_9RHOB</name>
<dbReference type="InterPro" id="IPR000182">
    <property type="entry name" value="GNAT_dom"/>
</dbReference>
<dbReference type="Gene3D" id="3.40.630.30">
    <property type="match status" value="1"/>
</dbReference>
<sequence length="152" mass="17392">MTPALRIGPARPRDAARLGRILGDWVRETPWMPRLHSRVEDREHLANLIGRFEVLVARTWRGPRGFLVRDGEKVHAFHVMTAARGKGVGRSLMDTAKTRSSRLELWCFQQNTRALAFYAREGFAEAERTDGAGNDEKLPDVRLVWSREETAR</sequence>
<evidence type="ECO:0000313" key="2">
    <source>
        <dbReference type="EMBL" id="MFC3145136.1"/>
    </source>
</evidence>
<proteinExistence type="predicted"/>
<dbReference type="GO" id="GO:0016746">
    <property type="term" value="F:acyltransferase activity"/>
    <property type="evidence" value="ECO:0007669"/>
    <property type="project" value="UniProtKB-KW"/>
</dbReference>
<comment type="caution">
    <text evidence="2">The sequence shown here is derived from an EMBL/GenBank/DDBJ whole genome shotgun (WGS) entry which is preliminary data.</text>
</comment>
<dbReference type="Pfam" id="PF13673">
    <property type="entry name" value="Acetyltransf_10"/>
    <property type="match status" value="1"/>
</dbReference>
<keyword evidence="2" id="KW-0012">Acyltransferase</keyword>
<evidence type="ECO:0000259" key="1">
    <source>
        <dbReference type="PROSITE" id="PS51186"/>
    </source>
</evidence>
<keyword evidence="2" id="KW-0808">Transferase</keyword>
<keyword evidence="3" id="KW-1185">Reference proteome</keyword>
<feature type="domain" description="N-acetyltransferase" evidence="1">
    <location>
        <begin position="5"/>
        <end position="148"/>
    </location>
</feature>
<dbReference type="SUPFAM" id="SSF55729">
    <property type="entry name" value="Acyl-CoA N-acyltransferases (Nat)"/>
    <property type="match status" value="1"/>
</dbReference>
<dbReference type="Proteomes" id="UP001595632">
    <property type="component" value="Unassembled WGS sequence"/>
</dbReference>
<dbReference type="RefSeq" id="WP_275634512.1">
    <property type="nucleotide sequence ID" value="NZ_JARGYD010000010.1"/>
</dbReference>
<dbReference type="InterPro" id="IPR016181">
    <property type="entry name" value="Acyl_CoA_acyltransferase"/>
</dbReference>
<dbReference type="PROSITE" id="PS51186">
    <property type="entry name" value="GNAT"/>
    <property type="match status" value="1"/>
</dbReference>
<dbReference type="EC" id="2.3.-.-" evidence="2"/>
<organism evidence="2 3">
    <name type="scientific">Psychromarinibacter halotolerans</name>
    <dbReference type="NCBI Taxonomy" id="1775175"/>
    <lineage>
        <taxon>Bacteria</taxon>
        <taxon>Pseudomonadati</taxon>
        <taxon>Pseudomonadota</taxon>
        <taxon>Alphaproteobacteria</taxon>
        <taxon>Rhodobacterales</taxon>
        <taxon>Paracoccaceae</taxon>
        <taxon>Psychromarinibacter</taxon>
    </lineage>
</organism>